<evidence type="ECO:0000313" key="8">
    <source>
        <dbReference type="EMBL" id="OGZ65432.1"/>
    </source>
</evidence>
<dbReference type="CDD" id="cd00609">
    <property type="entry name" value="AAT_like"/>
    <property type="match status" value="1"/>
</dbReference>
<dbReference type="InterPro" id="IPR015421">
    <property type="entry name" value="PyrdxlP-dep_Trfase_major"/>
</dbReference>
<dbReference type="InterPro" id="IPR004839">
    <property type="entry name" value="Aminotransferase_I/II_large"/>
</dbReference>
<dbReference type="PANTHER" id="PTHR46383:SF1">
    <property type="entry name" value="ASPARTATE AMINOTRANSFERASE"/>
    <property type="match status" value="1"/>
</dbReference>
<feature type="domain" description="Aminotransferase class I/classII large" evidence="7">
    <location>
        <begin position="23"/>
        <end position="370"/>
    </location>
</feature>
<name>A0A1G2HSB5_9BACT</name>
<protein>
    <recommendedName>
        <fullName evidence="6">Aminotransferase</fullName>
        <ecNumber evidence="6">2.6.1.-</ecNumber>
    </recommendedName>
</protein>
<evidence type="ECO:0000256" key="3">
    <source>
        <dbReference type="ARBA" id="ARBA00022576"/>
    </source>
</evidence>
<evidence type="ECO:0000256" key="4">
    <source>
        <dbReference type="ARBA" id="ARBA00022679"/>
    </source>
</evidence>
<accession>A0A1G2HSB5</accession>
<dbReference type="Gene3D" id="3.90.1150.10">
    <property type="entry name" value="Aspartate Aminotransferase, domain 1"/>
    <property type="match status" value="1"/>
</dbReference>
<dbReference type="InterPro" id="IPR004838">
    <property type="entry name" value="NHTrfase_class1_PyrdxlP-BS"/>
</dbReference>
<dbReference type="AlphaFoldDB" id="A0A1G2HSB5"/>
<dbReference type="Pfam" id="PF00155">
    <property type="entry name" value="Aminotran_1_2"/>
    <property type="match status" value="1"/>
</dbReference>
<evidence type="ECO:0000256" key="5">
    <source>
        <dbReference type="ARBA" id="ARBA00022898"/>
    </source>
</evidence>
<dbReference type="GO" id="GO:0006520">
    <property type="term" value="P:amino acid metabolic process"/>
    <property type="evidence" value="ECO:0007669"/>
    <property type="project" value="InterPro"/>
</dbReference>
<reference evidence="8 9" key="1">
    <citation type="journal article" date="2016" name="Nat. Commun.">
        <title>Thousands of microbial genomes shed light on interconnected biogeochemical processes in an aquifer system.</title>
        <authorList>
            <person name="Anantharaman K."/>
            <person name="Brown C.T."/>
            <person name="Hug L.A."/>
            <person name="Sharon I."/>
            <person name="Castelle C.J."/>
            <person name="Probst A.J."/>
            <person name="Thomas B.C."/>
            <person name="Singh A."/>
            <person name="Wilkins M.J."/>
            <person name="Karaoz U."/>
            <person name="Brodie E.L."/>
            <person name="Williams K.H."/>
            <person name="Hubbard S.S."/>
            <person name="Banfield J.F."/>
        </authorList>
    </citation>
    <scope>NUCLEOTIDE SEQUENCE [LARGE SCALE GENOMIC DNA]</scope>
</reference>
<dbReference type="Proteomes" id="UP000178774">
    <property type="component" value="Unassembled WGS sequence"/>
</dbReference>
<comment type="similarity">
    <text evidence="2 6">Belongs to the class-I pyridoxal-phosphate-dependent aminotransferase family.</text>
</comment>
<evidence type="ECO:0000256" key="2">
    <source>
        <dbReference type="ARBA" id="ARBA00007441"/>
    </source>
</evidence>
<evidence type="ECO:0000256" key="6">
    <source>
        <dbReference type="RuleBase" id="RU000481"/>
    </source>
</evidence>
<dbReference type="InterPro" id="IPR015422">
    <property type="entry name" value="PyrdxlP-dep_Trfase_small"/>
</dbReference>
<dbReference type="PROSITE" id="PS00105">
    <property type="entry name" value="AA_TRANSFER_CLASS_1"/>
    <property type="match status" value="1"/>
</dbReference>
<keyword evidence="5" id="KW-0663">Pyridoxal phosphate</keyword>
<comment type="cofactor">
    <cofactor evidence="1 6">
        <name>pyridoxal 5'-phosphate</name>
        <dbReference type="ChEBI" id="CHEBI:597326"/>
    </cofactor>
</comment>
<comment type="caution">
    <text evidence="8">The sequence shown here is derived from an EMBL/GenBank/DDBJ whole genome shotgun (WGS) entry which is preliminary data.</text>
</comment>
<dbReference type="Gene3D" id="3.40.640.10">
    <property type="entry name" value="Type I PLP-dependent aspartate aminotransferase-like (Major domain)"/>
    <property type="match status" value="1"/>
</dbReference>
<evidence type="ECO:0000313" key="9">
    <source>
        <dbReference type="Proteomes" id="UP000178774"/>
    </source>
</evidence>
<evidence type="ECO:0000256" key="1">
    <source>
        <dbReference type="ARBA" id="ARBA00001933"/>
    </source>
</evidence>
<keyword evidence="4 6" id="KW-0808">Transferase</keyword>
<dbReference type="FunFam" id="3.40.640.10:FF:000033">
    <property type="entry name" value="Aspartate aminotransferase"/>
    <property type="match status" value="1"/>
</dbReference>
<dbReference type="SUPFAM" id="SSF53383">
    <property type="entry name" value="PLP-dependent transferases"/>
    <property type="match status" value="1"/>
</dbReference>
<dbReference type="GO" id="GO:0030170">
    <property type="term" value="F:pyridoxal phosphate binding"/>
    <property type="evidence" value="ECO:0007669"/>
    <property type="project" value="InterPro"/>
</dbReference>
<proteinExistence type="inferred from homology"/>
<dbReference type="EC" id="2.6.1.-" evidence="6"/>
<gene>
    <name evidence="8" type="ORF">A2822_02625</name>
</gene>
<sequence>MEGKPTFKSAKKAKALESLGKRIIHFEIGDPEFATPPHIIEAAYGAMKSGQTHYADSMGLPDLRKAIQTYNQASRGFKPNIDQVLVTPGANIILYLAILSLVNPGEEVIIPDPGFATFHQIIKLCKAKTVRVPLREKNNFSMSAQDLEKAITKKTRLIVVNSPSNPTGAIMQKQELDELYRVAEKHHVYLLLDEIYSRIINGQHAFYSPSANDKCLHSCIVVNGFSKAFAMTGWRLGFAIGPKNVIEKMGMLGETLYSCVPPFIQYAGIAALQGDQSKVNAMMAQDQKKRNLLIEGLNAIPRISCLKNEGAFYIFANIKKTGMSSQQFSDVMLKKAGVALLPGTDFGKHGEGYVRIAYAAVNIDTIKKGLANMEKALKNL</sequence>
<dbReference type="EMBL" id="MHOP01000023">
    <property type="protein sequence ID" value="OGZ65432.1"/>
    <property type="molecule type" value="Genomic_DNA"/>
</dbReference>
<organism evidence="8 9">
    <name type="scientific">Candidatus Staskawiczbacteria bacterium RIFCSPHIGHO2_01_FULL_41_41</name>
    <dbReference type="NCBI Taxonomy" id="1802203"/>
    <lineage>
        <taxon>Bacteria</taxon>
        <taxon>Candidatus Staskawicziibacteriota</taxon>
    </lineage>
</organism>
<dbReference type="PANTHER" id="PTHR46383">
    <property type="entry name" value="ASPARTATE AMINOTRANSFERASE"/>
    <property type="match status" value="1"/>
</dbReference>
<dbReference type="InterPro" id="IPR050596">
    <property type="entry name" value="AspAT/PAT-like"/>
</dbReference>
<keyword evidence="3 6" id="KW-0032">Aminotransferase</keyword>
<dbReference type="GO" id="GO:0008483">
    <property type="term" value="F:transaminase activity"/>
    <property type="evidence" value="ECO:0007669"/>
    <property type="project" value="UniProtKB-KW"/>
</dbReference>
<dbReference type="InterPro" id="IPR015424">
    <property type="entry name" value="PyrdxlP-dep_Trfase"/>
</dbReference>
<evidence type="ECO:0000259" key="7">
    <source>
        <dbReference type="Pfam" id="PF00155"/>
    </source>
</evidence>